<protein>
    <submittedName>
        <fullName evidence="2">Uncharacterized protein DUF1854</fullName>
    </submittedName>
</protein>
<comment type="caution">
    <text evidence="2">The sequence shown here is derived from an EMBL/GenBank/DDBJ whole genome shotgun (WGS) entry which is preliminary data.</text>
</comment>
<evidence type="ECO:0000313" key="5">
    <source>
        <dbReference type="Proteomes" id="UP000315577"/>
    </source>
</evidence>
<feature type="domain" description="DUF1854" evidence="1">
    <location>
        <begin position="36"/>
        <end position="162"/>
    </location>
</feature>
<dbReference type="Proteomes" id="UP000315577">
    <property type="component" value="Unassembled WGS sequence"/>
</dbReference>
<keyword evidence="5" id="KW-1185">Reference proteome</keyword>
<dbReference type="EMBL" id="VJNC01000001">
    <property type="protein sequence ID" value="TSE24127.1"/>
    <property type="molecule type" value="Genomic_DNA"/>
</dbReference>
<sequence>MTVAAPVDNPPPARLREDALGRLHWRGDDGQWCGPVTPVRAFPIQAPHGEVALVGPHGHEVAYLATLDGLSADDRALLLQHLQRHAFLPRITRLVEVSSFATPSTWTVDTDRGRTRFVLKGEEDIRRIAPGVLLVQDAYGVQYLIRDPHTLDRHSRRLLDRFM</sequence>
<reference evidence="2 4" key="1">
    <citation type="submission" date="2019-03" db="EMBL/GenBank/DDBJ databases">
        <title>Genomic Encyclopedia of Type Strains, Phase IV (KMG-IV): sequencing the most valuable type-strain genomes for metagenomic binning, comparative biology and taxonomic classification.</title>
        <authorList>
            <person name="Goeker M."/>
        </authorList>
    </citation>
    <scope>NUCLEOTIDE SEQUENCE [LARGE SCALE GENOMIC DNA]</scope>
    <source>
        <strain evidence="2 4">DSM 12034</strain>
    </source>
</reference>
<gene>
    <name evidence="2" type="ORF">EDC36_1082</name>
    <name evidence="3" type="ORF">Tigna_00128</name>
</gene>
<evidence type="ECO:0000313" key="2">
    <source>
        <dbReference type="EMBL" id="TCS97598.1"/>
    </source>
</evidence>
<dbReference type="OrthoDB" id="212426at2"/>
<name>A0A4R3LDZ0_9BURK</name>
<dbReference type="EMBL" id="SMAH01000008">
    <property type="protein sequence ID" value="TCS97598.1"/>
    <property type="molecule type" value="Genomic_DNA"/>
</dbReference>
<dbReference type="Proteomes" id="UP000295536">
    <property type="component" value="Unassembled WGS sequence"/>
</dbReference>
<evidence type="ECO:0000313" key="4">
    <source>
        <dbReference type="Proteomes" id="UP000295536"/>
    </source>
</evidence>
<evidence type="ECO:0000313" key="3">
    <source>
        <dbReference type="EMBL" id="TSE24127.1"/>
    </source>
</evidence>
<dbReference type="Pfam" id="PF08909">
    <property type="entry name" value="DUF1854"/>
    <property type="match status" value="1"/>
</dbReference>
<dbReference type="AlphaFoldDB" id="A0A4R3LDZ0"/>
<accession>A0A4R3LDZ0</accession>
<dbReference type="InterPro" id="IPR015005">
    <property type="entry name" value="DUF1854"/>
</dbReference>
<dbReference type="RefSeq" id="WP_132962598.1">
    <property type="nucleotide sequence ID" value="NZ_JBKBMZ010000023.1"/>
</dbReference>
<organism evidence="2 4">
    <name type="scientific">Tepidimonas ignava</name>
    <dbReference type="NCBI Taxonomy" id="114249"/>
    <lineage>
        <taxon>Bacteria</taxon>
        <taxon>Pseudomonadati</taxon>
        <taxon>Pseudomonadota</taxon>
        <taxon>Betaproteobacteria</taxon>
        <taxon>Burkholderiales</taxon>
        <taxon>Tepidimonas</taxon>
    </lineage>
</organism>
<proteinExistence type="predicted"/>
<reference evidence="3 5" key="2">
    <citation type="submission" date="2019-07" db="EMBL/GenBank/DDBJ databases">
        <title>Tepidimonas ignava SPS-1037 draft genome.</title>
        <authorList>
            <person name="Da Costa M.S."/>
            <person name="Froufe H.J.C."/>
            <person name="Egas C."/>
            <person name="Albuquerque L."/>
        </authorList>
    </citation>
    <scope>NUCLEOTIDE SEQUENCE [LARGE SCALE GENOMIC DNA]</scope>
    <source>
        <strain evidence="3 5">SPS-1037</strain>
    </source>
</reference>
<evidence type="ECO:0000259" key="1">
    <source>
        <dbReference type="Pfam" id="PF08909"/>
    </source>
</evidence>